<sequence>MGIPVASFGTKAEFADAISDSLLPEFDVVHVSLNAEAALSELPAIASGNLDTPPASGLGTNTSADPSARKAPKAIIFAGNLPEADIKGVQDAVSAVAPAVKFILITKEDILGAGVAGPPDPKVIAQILKDKLTAAAL</sequence>
<dbReference type="EMBL" id="JAULSU010000007">
    <property type="protein sequence ID" value="KAK0611030.1"/>
    <property type="molecule type" value="Genomic_DNA"/>
</dbReference>
<dbReference type="AlphaFoldDB" id="A0AA39U3K6"/>
<gene>
    <name evidence="2" type="ORF">B0T14DRAFT_438974</name>
</gene>
<dbReference type="Proteomes" id="UP001175000">
    <property type="component" value="Unassembled WGS sequence"/>
</dbReference>
<reference evidence="2" key="1">
    <citation type="submission" date="2023-06" db="EMBL/GenBank/DDBJ databases">
        <title>Genome-scale phylogeny and comparative genomics of the fungal order Sordariales.</title>
        <authorList>
            <consortium name="Lawrence Berkeley National Laboratory"/>
            <person name="Hensen N."/>
            <person name="Bonometti L."/>
            <person name="Westerberg I."/>
            <person name="Brannstrom I.O."/>
            <person name="Guillou S."/>
            <person name="Cros-Aarteil S."/>
            <person name="Calhoun S."/>
            <person name="Haridas S."/>
            <person name="Kuo A."/>
            <person name="Mondo S."/>
            <person name="Pangilinan J."/>
            <person name="Riley R."/>
            <person name="Labutti K."/>
            <person name="Andreopoulos B."/>
            <person name="Lipzen A."/>
            <person name="Chen C."/>
            <person name="Yanf M."/>
            <person name="Daum C."/>
            <person name="Ng V."/>
            <person name="Clum A."/>
            <person name="Steindorff A."/>
            <person name="Ohm R."/>
            <person name="Martin F."/>
            <person name="Silar P."/>
            <person name="Natvig D."/>
            <person name="Lalanne C."/>
            <person name="Gautier V."/>
            <person name="Ament-Velasquez S.L."/>
            <person name="Kruys A."/>
            <person name="Hutchinson M.I."/>
            <person name="Powell A.J."/>
            <person name="Barry K."/>
            <person name="Miller A.N."/>
            <person name="Grigoriev I.V."/>
            <person name="Debuchy R."/>
            <person name="Gladieux P."/>
            <person name="Thoren M.H."/>
            <person name="Johannesson H."/>
        </authorList>
    </citation>
    <scope>NUCLEOTIDE SEQUENCE</scope>
    <source>
        <strain evidence="2">CBS 606.72</strain>
    </source>
</reference>
<evidence type="ECO:0000313" key="3">
    <source>
        <dbReference type="Proteomes" id="UP001175000"/>
    </source>
</evidence>
<proteinExistence type="predicted"/>
<keyword evidence="3" id="KW-1185">Reference proteome</keyword>
<protein>
    <submittedName>
        <fullName evidence="2">Uncharacterized protein</fullName>
    </submittedName>
</protein>
<name>A0AA39U3K6_9PEZI</name>
<comment type="caution">
    <text evidence="2">The sequence shown here is derived from an EMBL/GenBank/DDBJ whole genome shotgun (WGS) entry which is preliminary data.</text>
</comment>
<evidence type="ECO:0000256" key="1">
    <source>
        <dbReference type="SAM" id="MobiDB-lite"/>
    </source>
</evidence>
<evidence type="ECO:0000313" key="2">
    <source>
        <dbReference type="EMBL" id="KAK0611030.1"/>
    </source>
</evidence>
<feature type="region of interest" description="Disordered" evidence="1">
    <location>
        <begin position="47"/>
        <end position="67"/>
    </location>
</feature>
<organism evidence="2 3">
    <name type="scientific">Immersiella caudata</name>
    <dbReference type="NCBI Taxonomy" id="314043"/>
    <lineage>
        <taxon>Eukaryota</taxon>
        <taxon>Fungi</taxon>
        <taxon>Dikarya</taxon>
        <taxon>Ascomycota</taxon>
        <taxon>Pezizomycotina</taxon>
        <taxon>Sordariomycetes</taxon>
        <taxon>Sordariomycetidae</taxon>
        <taxon>Sordariales</taxon>
        <taxon>Lasiosphaeriaceae</taxon>
        <taxon>Immersiella</taxon>
    </lineage>
</organism>
<accession>A0AA39U3K6</accession>